<dbReference type="SUPFAM" id="SSF55961">
    <property type="entry name" value="Bet v1-like"/>
    <property type="match status" value="1"/>
</dbReference>
<dbReference type="Proteomes" id="UP000198778">
    <property type="component" value="Unassembled WGS sequence"/>
</dbReference>
<reference evidence="2" key="1">
    <citation type="submission" date="2016-10" db="EMBL/GenBank/DDBJ databases">
        <authorList>
            <person name="Varghese N."/>
            <person name="Submissions S."/>
        </authorList>
    </citation>
    <scope>NUCLEOTIDE SEQUENCE [LARGE SCALE GENOMIC DNA]</scope>
    <source>
        <strain evidence="2">CGMCC 1.10369</strain>
    </source>
</reference>
<protein>
    <recommendedName>
        <fullName evidence="3">Carbon monoxide dehydrogenase</fullName>
    </recommendedName>
</protein>
<dbReference type="STRING" id="745820.SAMN04488053_104197"/>
<organism evidence="1 2">
    <name type="scientific">Alkalicoccus daliensis</name>
    <dbReference type="NCBI Taxonomy" id="745820"/>
    <lineage>
        <taxon>Bacteria</taxon>
        <taxon>Bacillati</taxon>
        <taxon>Bacillota</taxon>
        <taxon>Bacilli</taxon>
        <taxon>Bacillales</taxon>
        <taxon>Bacillaceae</taxon>
        <taxon>Alkalicoccus</taxon>
    </lineage>
</organism>
<dbReference type="PANTHER" id="PTHR38588">
    <property type="entry name" value="BLL0334 PROTEIN"/>
    <property type="match status" value="1"/>
</dbReference>
<sequence>MIHGNGKITLPGRRAAIMDQLQDPDVLKESMMGCRKLTELEKNKYQAELEIGVPGVKGVYEAVLTIEEGEYPKRCQMLVQGEGKPGSVEAAGEIKLTSRKNGETLLHYSYTASVQGTVASLGKPVLNGAAKVIINDFFKKAKKEIVKDQKENSS</sequence>
<dbReference type="AlphaFoldDB" id="A0A1H0F5M4"/>
<dbReference type="PANTHER" id="PTHR38588:SF1">
    <property type="entry name" value="BLL0334 PROTEIN"/>
    <property type="match status" value="1"/>
</dbReference>
<proteinExistence type="predicted"/>
<keyword evidence="2" id="KW-1185">Reference proteome</keyword>
<dbReference type="Pfam" id="PF06240">
    <property type="entry name" value="COXG"/>
    <property type="match status" value="1"/>
</dbReference>
<dbReference type="RefSeq" id="WP_175444238.1">
    <property type="nucleotide sequence ID" value="NZ_FNIL01000004.1"/>
</dbReference>
<accession>A0A1H0F5M4</accession>
<evidence type="ECO:0000313" key="2">
    <source>
        <dbReference type="Proteomes" id="UP000198778"/>
    </source>
</evidence>
<dbReference type="Gene3D" id="3.30.530.20">
    <property type="match status" value="1"/>
</dbReference>
<name>A0A1H0F5M4_9BACI</name>
<evidence type="ECO:0008006" key="3">
    <source>
        <dbReference type="Google" id="ProtNLM"/>
    </source>
</evidence>
<dbReference type="EMBL" id="FNIL01000004">
    <property type="protein sequence ID" value="SDN89882.1"/>
    <property type="molecule type" value="Genomic_DNA"/>
</dbReference>
<evidence type="ECO:0000313" key="1">
    <source>
        <dbReference type="EMBL" id="SDN89882.1"/>
    </source>
</evidence>
<dbReference type="InterPro" id="IPR023393">
    <property type="entry name" value="START-like_dom_sf"/>
</dbReference>
<gene>
    <name evidence="1" type="ORF">SAMN04488053_104197</name>
</gene>
<dbReference type="InterPro" id="IPR010419">
    <property type="entry name" value="CO_DH_gsu"/>
</dbReference>